<dbReference type="EMBL" id="JBBWWR010000007">
    <property type="protein sequence ID" value="KAK8964166.1"/>
    <property type="molecule type" value="Genomic_DNA"/>
</dbReference>
<evidence type="ECO:0000313" key="1">
    <source>
        <dbReference type="EMBL" id="KAK8964166.1"/>
    </source>
</evidence>
<name>A0ABR2MJJ4_9ASPA</name>
<gene>
    <name evidence="1" type="ORF">KSP40_PGU018749</name>
</gene>
<comment type="caution">
    <text evidence="1">The sequence shown here is derived from an EMBL/GenBank/DDBJ whole genome shotgun (WGS) entry which is preliminary data.</text>
</comment>
<protein>
    <submittedName>
        <fullName evidence="1">Uncharacterized protein</fullName>
    </submittedName>
</protein>
<reference evidence="1 2" key="1">
    <citation type="journal article" date="2022" name="Nat. Plants">
        <title>Genomes of leafy and leafless Platanthera orchids illuminate the evolution of mycoheterotrophy.</title>
        <authorList>
            <person name="Li M.H."/>
            <person name="Liu K.W."/>
            <person name="Li Z."/>
            <person name="Lu H.C."/>
            <person name="Ye Q.L."/>
            <person name="Zhang D."/>
            <person name="Wang J.Y."/>
            <person name="Li Y.F."/>
            <person name="Zhong Z.M."/>
            <person name="Liu X."/>
            <person name="Yu X."/>
            <person name="Liu D.K."/>
            <person name="Tu X.D."/>
            <person name="Liu B."/>
            <person name="Hao Y."/>
            <person name="Liao X.Y."/>
            <person name="Jiang Y.T."/>
            <person name="Sun W.H."/>
            <person name="Chen J."/>
            <person name="Chen Y.Q."/>
            <person name="Ai Y."/>
            <person name="Zhai J.W."/>
            <person name="Wu S.S."/>
            <person name="Zhou Z."/>
            <person name="Hsiao Y.Y."/>
            <person name="Wu W.L."/>
            <person name="Chen Y.Y."/>
            <person name="Lin Y.F."/>
            <person name="Hsu J.L."/>
            <person name="Li C.Y."/>
            <person name="Wang Z.W."/>
            <person name="Zhao X."/>
            <person name="Zhong W.Y."/>
            <person name="Ma X.K."/>
            <person name="Ma L."/>
            <person name="Huang J."/>
            <person name="Chen G.Z."/>
            <person name="Huang M.Z."/>
            <person name="Huang L."/>
            <person name="Peng D.H."/>
            <person name="Luo Y.B."/>
            <person name="Zou S.Q."/>
            <person name="Chen S.P."/>
            <person name="Lan S."/>
            <person name="Tsai W.C."/>
            <person name="Van de Peer Y."/>
            <person name="Liu Z.J."/>
        </authorList>
    </citation>
    <scope>NUCLEOTIDE SEQUENCE [LARGE SCALE GENOMIC DNA]</scope>
    <source>
        <strain evidence="1">Lor288</strain>
    </source>
</reference>
<accession>A0ABR2MJJ4</accession>
<sequence>MSGGERSQRADCATSRRKDTRSIFLLPASLSGVLHGCSTAHPRLLHHPSTSLLNATALHRI</sequence>
<evidence type="ECO:0000313" key="2">
    <source>
        <dbReference type="Proteomes" id="UP001412067"/>
    </source>
</evidence>
<proteinExistence type="predicted"/>
<organism evidence="1 2">
    <name type="scientific">Platanthera guangdongensis</name>
    <dbReference type="NCBI Taxonomy" id="2320717"/>
    <lineage>
        <taxon>Eukaryota</taxon>
        <taxon>Viridiplantae</taxon>
        <taxon>Streptophyta</taxon>
        <taxon>Embryophyta</taxon>
        <taxon>Tracheophyta</taxon>
        <taxon>Spermatophyta</taxon>
        <taxon>Magnoliopsida</taxon>
        <taxon>Liliopsida</taxon>
        <taxon>Asparagales</taxon>
        <taxon>Orchidaceae</taxon>
        <taxon>Orchidoideae</taxon>
        <taxon>Orchideae</taxon>
        <taxon>Orchidinae</taxon>
        <taxon>Platanthera</taxon>
    </lineage>
</organism>
<dbReference type="Proteomes" id="UP001412067">
    <property type="component" value="Unassembled WGS sequence"/>
</dbReference>
<keyword evidence="2" id="KW-1185">Reference proteome</keyword>